<accession>A0A6X8WQS0</accession>
<dbReference type="Gene3D" id="2.30.27.10">
    <property type="entry name" value="Phage FD Coat Protein,Membrane penetration domain"/>
    <property type="match status" value="1"/>
</dbReference>
<dbReference type="Pfam" id="PF21443">
    <property type="entry name" value="G3P_pilus-bind"/>
    <property type="match status" value="1"/>
</dbReference>
<dbReference type="AlphaFoldDB" id="A0A6X8WQS0"/>
<evidence type="ECO:0000313" key="7">
    <source>
        <dbReference type="EMBL" id="HAB2305419.1"/>
    </source>
</evidence>
<name>A0A6X8WQS0_SALET</name>
<comment type="subcellular location">
    <subcellularLocation>
        <location evidence="1">Host membrane</location>
        <topology evidence="1">Single-pass membrane protein</topology>
    </subcellularLocation>
</comment>
<dbReference type="InterPro" id="IPR008021">
    <property type="entry name" value="Attachment_G3P_N"/>
</dbReference>
<feature type="compositionally biased region" description="Polar residues" evidence="4">
    <location>
        <begin position="354"/>
        <end position="368"/>
    </location>
</feature>
<evidence type="ECO:0000256" key="3">
    <source>
        <dbReference type="ARBA" id="ARBA00022989"/>
    </source>
</evidence>
<proteinExistence type="predicted"/>
<dbReference type="Gene3D" id="3.30.110.160">
    <property type="match status" value="1"/>
</dbReference>
<keyword evidence="3 5" id="KW-1133">Transmembrane helix</keyword>
<feature type="domain" description="Attachment protein G3P N-terminal" evidence="6">
    <location>
        <begin position="183"/>
        <end position="224"/>
    </location>
</feature>
<dbReference type="InterPro" id="IPR036200">
    <property type="entry name" value="Attachment_G3P_N_sf"/>
</dbReference>
<organism evidence="7">
    <name type="scientific">Salmonella enterica subsp. enterica serovar Orion</name>
    <dbReference type="NCBI Taxonomy" id="399586"/>
    <lineage>
        <taxon>Bacteria</taxon>
        <taxon>Pseudomonadati</taxon>
        <taxon>Pseudomonadota</taxon>
        <taxon>Gammaproteobacteria</taxon>
        <taxon>Enterobacterales</taxon>
        <taxon>Enterobacteriaceae</taxon>
        <taxon>Salmonella</taxon>
    </lineage>
</organism>
<dbReference type="GO" id="GO:0033644">
    <property type="term" value="C:host cell membrane"/>
    <property type="evidence" value="ECO:0007669"/>
    <property type="project" value="UniProtKB-SubCell"/>
</dbReference>
<gene>
    <name evidence="7" type="ORF">GB313_22840</name>
</gene>
<dbReference type="Pfam" id="PF05357">
    <property type="entry name" value="Phage_Coat_A"/>
    <property type="match status" value="1"/>
</dbReference>
<reference evidence="7" key="1">
    <citation type="journal article" date="2018" name="Genome Biol.">
        <title>SKESA: strategic k-mer extension for scrupulous assemblies.</title>
        <authorList>
            <person name="Souvorov A."/>
            <person name="Agarwala R."/>
            <person name="Lipman D.J."/>
        </authorList>
    </citation>
    <scope>NUCLEOTIDE SEQUENCE</scope>
    <source>
        <strain evidence="7">Salmonella enterica</strain>
    </source>
</reference>
<dbReference type="SUPFAM" id="SSF50176">
    <property type="entry name" value="N-terminal domains of the minor coat protein g3p"/>
    <property type="match status" value="1"/>
</dbReference>
<evidence type="ECO:0000256" key="2">
    <source>
        <dbReference type="ARBA" id="ARBA00022870"/>
    </source>
</evidence>
<reference evidence="7" key="2">
    <citation type="submission" date="2019-10" db="EMBL/GenBank/DDBJ databases">
        <authorList>
            <consortium name="NCBI Pathogen Detection Project"/>
        </authorList>
    </citation>
    <scope>NUCLEOTIDE SEQUENCE</scope>
    <source>
        <strain evidence="7">Salmonella enterica</strain>
    </source>
</reference>
<keyword evidence="5" id="KW-0812">Transmembrane</keyword>
<comment type="caution">
    <text evidence="7">The sequence shown here is derived from an EMBL/GenBank/DDBJ whole genome shotgun (WGS) entry which is preliminary data.</text>
</comment>
<evidence type="ECO:0000256" key="4">
    <source>
        <dbReference type="SAM" id="MobiDB-lite"/>
    </source>
</evidence>
<keyword evidence="2" id="KW-1043">Host membrane</keyword>
<feature type="region of interest" description="Disordered" evidence="4">
    <location>
        <begin position="239"/>
        <end position="389"/>
    </location>
</feature>
<feature type="transmembrane region" description="Helical" evidence="5">
    <location>
        <begin position="458"/>
        <end position="479"/>
    </location>
</feature>
<sequence>MISLVKYGLLLWLWLALGLPFVFSKNSLQKRFEFHSGALVAPLLKRVTMKRKILILSAVLISPFSHAESWESITKSTYQSSAYAESKQITNQDGSKITVYYIDAAMQASACQGAKSSAQSVFTRIKPTYEGIWPDSEFRLVFTGDCTYSDSPGQKDKYWSLTAYIVGNIQRSVPDEKPTDPTPEEICEAKPPEEGVFNNVDSYDGGRYIYYNGCEYEATGVIVCQGDGTVCAATWKPTGAVADPSDKPSTPQNGGGESGGGESGGGESGGGESGGGESGGGESGGGESGGGESGGGESGGGSSGGGSSGSSLSKGDIQSAIEGASPKIASDIHDKLTEKDTSSDDKKNADEQTRNNINRLDDSINNLTRGAGRFADPSGGDSRYGKGDSELDGASTLADSELGIEKDSHGALWEAFLNKGAMLPNLPNGNGCSDFIIFPGEVYQIDIGCDKLLTIKDVLSWVFYCLTFWYVFTSLTSLLRKGGE</sequence>
<protein>
    <submittedName>
        <fullName evidence="7">Attachment protein</fullName>
    </submittedName>
</protein>
<keyword evidence="5" id="KW-0472">Membrane</keyword>
<evidence type="ECO:0000256" key="1">
    <source>
        <dbReference type="ARBA" id="ARBA00004379"/>
    </source>
</evidence>
<dbReference type="EMBL" id="DAAGAU010000020">
    <property type="protein sequence ID" value="HAB2305419.1"/>
    <property type="molecule type" value="Genomic_DNA"/>
</dbReference>
<feature type="compositionally biased region" description="Gly residues" evidence="4">
    <location>
        <begin position="253"/>
        <end position="308"/>
    </location>
</feature>
<feature type="compositionally biased region" description="Basic and acidic residues" evidence="4">
    <location>
        <begin position="330"/>
        <end position="353"/>
    </location>
</feature>
<evidence type="ECO:0000256" key="5">
    <source>
        <dbReference type="SAM" id="Phobius"/>
    </source>
</evidence>
<evidence type="ECO:0000259" key="6">
    <source>
        <dbReference type="Pfam" id="PF05357"/>
    </source>
</evidence>